<dbReference type="OrthoDB" id="1442355at2"/>
<keyword evidence="2" id="KW-1185">Reference proteome</keyword>
<organism evidence="1 2">
    <name type="scientific">Patiriisocius marinus</name>
    <dbReference type="NCBI Taxonomy" id="1397112"/>
    <lineage>
        <taxon>Bacteria</taxon>
        <taxon>Pseudomonadati</taxon>
        <taxon>Bacteroidota</taxon>
        <taxon>Flavobacteriia</taxon>
        <taxon>Flavobacteriales</taxon>
        <taxon>Flavobacteriaceae</taxon>
        <taxon>Patiriisocius</taxon>
    </lineage>
</organism>
<evidence type="ECO:0008006" key="3">
    <source>
        <dbReference type="Google" id="ProtNLM"/>
    </source>
</evidence>
<proteinExistence type="predicted"/>
<protein>
    <recommendedName>
        <fullName evidence="3">Lipocalin-like domain-containing protein</fullName>
    </recommendedName>
</protein>
<name>A0A5J4J1I0_9FLAO</name>
<reference evidence="1 2" key="1">
    <citation type="submission" date="2019-08" db="EMBL/GenBank/DDBJ databases">
        <title>Draft genome sequence of Ulvibacter marinus type strain NBRC 109484.</title>
        <authorList>
            <person name="Kawano K."/>
            <person name="Ushijima N."/>
            <person name="Kihara M."/>
            <person name="Itoh H."/>
        </authorList>
    </citation>
    <scope>NUCLEOTIDE SEQUENCE [LARGE SCALE GENOMIC DNA]</scope>
    <source>
        <strain evidence="1 2">NBRC 109484</strain>
    </source>
</reference>
<dbReference type="EMBL" id="BKCG01000001">
    <property type="protein sequence ID" value="GER58357.1"/>
    <property type="molecule type" value="Genomic_DNA"/>
</dbReference>
<dbReference type="AlphaFoldDB" id="A0A5J4J1I0"/>
<accession>A0A5J4J1I0</accession>
<dbReference type="RefSeq" id="WP_151672440.1">
    <property type="nucleotide sequence ID" value="NZ_BKCG01000001.1"/>
</dbReference>
<dbReference type="Proteomes" id="UP000326509">
    <property type="component" value="Unassembled WGS sequence"/>
</dbReference>
<evidence type="ECO:0000313" key="2">
    <source>
        <dbReference type="Proteomes" id="UP000326509"/>
    </source>
</evidence>
<dbReference type="PROSITE" id="PS51257">
    <property type="entry name" value="PROKAR_LIPOPROTEIN"/>
    <property type="match status" value="1"/>
</dbReference>
<gene>
    <name evidence="1" type="ORF">ULMA_04650</name>
</gene>
<evidence type="ECO:0000313" key="1">
    <source>
        <dbReference type="EMBL" id="GER58357.1"/>
    </source>
</evidence>
<comment type="caution">
    <text evidence="1">The sequence shown here is derived from an EMBL/GenBank/DDBJ whole genome shotgun (WGS) entry which is preliminary data.</text>
</comment>
<sequence>MKKFMSMLAIALVFASCGSDDDNVEETEASIVGTFVLTSSNSPFNDDYNGDGETSTNLLDEVPCLMTTVTFNADGTYSDNGTDLVIEIDGDGNTSAGCEGPFTSTGTYTLNGTALTIEELTTTDPAGISADVEFNNATTVVTNEGLTLSVATGFGNAIFVFDRQ</sequence>